<keyword evidence="2" id="KW-1185">Reference proteome</keyword>
<evidence type="ECO:0000313" key="2">
    <source>
        <dbReference type="Proteomes" id="UP000887540"/>
    </source>
</evidence>
<accession>A0A914DM66</accession>
<evidence type="ECO:0000259" key="1">
    <source>
        <dbReference type="PROSITE" id="PS50011"/>
    </source>
</evidence>
<reference evidence="3" key="1">
    <citation type="submission" date="2022-11" db="UniProtKB">
        <authorList>
            <consortium name="WormBaseParasite"/>
        </authorList>
    </citation>
    <scope>IDENTIFICATION</scope>
</reference>
<dbReference type="GO" id="GO:0004672">
    <property type="term" value="F:protein kinase activity"/>
    <property type="evidence" value="ECO:0007669"/>
    <property type="project" value="InterPro"/>
</dbReference>
<dbReference type="Pfam" id="PF00069">
    <property type="entry name" value="Pkinase"/>
    <property type="match status" value="1"/>
</dbReference>
<evidence type="ECO:0000313" key="3">
    <source>
        <dbReference type="WBParaSite" id="ACRNAN_scaffold3198.g8261.t1"/>
    </source>
</evidence>
<name>A0A914DM66_9BILA</name>
<dbReference type="InterPro" id="IPR000719">
    <property type="entry name" value="Prot_kinase_dom"/>
</dbReference>
<dbReference type="InterPro" id="IPR011009">
    <property type="entry name" value="Kinase-like_dom_sf"/>
</dbReference>
<dbReference type="AlphaFoldDB" id="A0A914DM66"/>
<dbReference type="WBParaSite" id="ACRNAN_scaffold3198.g8261.t1">
    <property type="protein sequence ID" value="ACRNAN_scaffold3198.g8261.t1"/>
    <property type="gene ID" value="ACRNAN_scaffold3198.g8261"/>
</dbReference>
<organism evidence="2 3">
    <name type="scientific">Acrobeloides nanus</name>
    <dbReference type="NCBI Taxonomy" id="290746"/>
    <lineage>
        <taxon>Eukaryota</taxon>
        <taxon>Metazoa</taxon>
        <taxon>Ecdysozoa</taxon>
        <taxon>Nematoda</taxon>
        <taxon>Chromadorea</taxon>
        <taxon>Rhabditida</taxon>
        <taxon>Tylenchina</taxon>
        <taxon>Cephalobomorpha</taxon>
        <taxon>Cephaloboidea</taxon>
        <taxon>Cephalobidae</taxon>
        <taxon>Acrobeloides</taxon>
    </lineage>
</organism>
<dbReference type="SUPFAM" id="SSF56112">
    <property type="entry name" value="Protein kinase-like (PK-like)"/>
    <property type="match status" value="1"/>
</dbReference>
<proteinExistence type="predicted"/>
<dbReference type="GO" id="GO:0005524">
    <property type="term" value="F:ATP binding"/>
    <property type="evidence" value="ECO:0007669"/>
    <property type="project" value="InterPro"/>
</dbReference>
<dbReference type="InterPro" id="IPR050235">
    <property type="entry name" value="CK1_Ser-Thr_kinase"/>
</dbReference>
<protein>
    <submittedName>
        <fullName evidence="3">Protein kinase domain-containing protein</fullName>
    </submittedName>
</protein>
<dbReference type="PANTHER" id="PTHR11909">
    <property type="entry name" value="CASEIN KINASE-RELATED"/>
    <property type="match status" value="1"/>
</dbReference>
<dbReference type="PROSITE" id="PS50011">
    <property type="entry name" value="PROTEIN_KINASE_DOM"/>
    <property type="match status" value="1"/>
</dbReference>
<feature type="domain" description="Protein kinase" evidence="1">
    <location>
        <begin position="13"/>
        <end position="302"/>
    </location>
</feature>
<dbReference type="Gene3D" id="1.10.510.10">
    <property type="entry name" value="Transferase(Phosphotransferase) domain 1"/>
    <property type="match status" value="1"/>
</dbReference>
<sequence length="316" mass="36514">MVHLPRGTRIDNFIVGQLLGEGSFGAVYEVTSKDGSEKHALKVESTKSMPQVLRMEVQLLNTLDQLGFLRHFCRIHGKGRETRQQVSFNYVIMTLVGKSIQDLRMMSPAQHFNINTAVGVGIQSLEALQDLHSIGYLHRDVKPSNIATGRAEIGELQKIYMLDFGMARKYVKEDHPPFTIRHARERAEFRGTVRYAAISCHIGREQSRKDDCESWLYTLIELTNGRLPWCEEDMAQAGNWKQTARSNPILRAQLFEGCPAEYSEIMNHIDSLRYYDMPDYDKIFNLLRRSLASRKLAEHPYDWVDRRWPNVKIKRS</sequence>
<dbReference type="SMART" id="SM00220">
    <property type="entry name" value="S_TKc"/>
    <property type="match status" value="1"/>
</dbReference>
<dbReference type="Proteomes" id="UP000887540">
    <property type="component" value="Unplaced"/>
</dbReference>